<evidence type="ECO:0000256" key="5">
    <source>
        <dbReference type="ARBA" id="ARBA00022840"/>
    </source>
</evidence>
<dbReference type="PANTHER" id="PTHR23086">
    <property type="entry name" value="PHOSPHATIDYLINOSITOL-4-PHOSPHATE 5-KINASE"/>
    <property type="match status" value="1"/>
</dbReference>
<evidence type="ECO:0000256" key="2">
    <source>
        <dbReference type="ARBA" id="ARBA00022737"/>
    </source>
</evidence>
<dbReference type="CDD" id="cd17302">
    <property type="entry name" value="PIPKc_AtPIP5K_like"/>
    <property type="match status" value="1"/>
</dbReference>
<dbReference type="InterPro" id="IPR003409">
    <property type="entry name" value="MORN"/>
</dbReference>
<keyword evidence="1 6" id="KW-0808">Transferase</keyword>
<dbReference type="Gene3D" id="3.30.800.10">
    <property type="entry name" value="Phosphatidylinositol Phosphate Kinase II Beta"/>
    <property type="match status" value="1"/>
</dbReference>
<dbReference type="PANTHER" id="PTHR23086:SF113">
    <property type="entry name" value="PHOSPHATIDYLINOSITOL 4-PHOSPHATE 5-KINASE 6"/>
    <property type="match status" value="1"/>
</dbReference>
<dbReference type="FunFam" id="2.20.110.10:FF:000031">
    <property type="entry name" value="Phosphatidylinositol 4-phosphate 5-kinase"/>
    <property type="match status" value="1"/>
</dbReference>
<evidence type="ECO:0000313" key="10">
    <source>
        <dbReference type="Proteomes" id="UP001168098"/>
    </source>
</evidence>
<accession>A0AA38ZAC4</accession>
<dbReference type="EMBL" id="JARBHA010000013">
    <property type="protein sequence ID" value="KAJ9685350.1"/>
    <property type="molecule type" value="Genomic_DNA"/>
</dbReference>
<dbReference type="InterPro" id="IPR023610">
    <property type="entry name" value="PInositol-4/5-P-5/4-kinase"/>
</dbReference>
<dbReference type="GO" id="GO:0005524">
    <property type="term" value="F:ATP binding"/>
    <property type="evidence" value="ECO:0007669"/>
    <property type="project" value="UniProtKB-UniRule"/>
</dbReference>
<dbReference type="SMART" id="SM00330">
    <property type="entry name" value="PIPKc"/>
    <property type="match status" value="1"/>
</dbReference>
<name>A0AA38ZAC4_VITRO</name>
<protein>
    <recommendedName>
        <fullName evidence="6">Phosphatidylinositol 4-phosphate 5-kinase</fullName>
        <ecNumber evidence="6">2.7.1.68</ecNumber>
    </recommendedName>
</protein>
<dbReference type="PIRSF" id="PIRSF037274">
    <property type="entry name" value="PIP5K_plant_prd"/>
    <property type="match status" value="1"/>
</dbReference>
<keyword evidence="10" id="KW-1185">Reference proteome</keyword>
<dbReference type="GO" id="GO:0005886">
    <property type="term" value="C:plasma membrane"/>
    <property type="evidence" value="ECO:0007669"/>
    <property type="project" value="TreeGrafter"/>
</dbReference>
<dbReference type="GO" id="GO:0046854">
    <property type="term" value="P:phosphatidylinositol phosphate biosynthetic process"/>
    <property type="evidence" value="ECO:0007669"/>
    <property type="project" value="TreeGrafter"/>
</dbReference>
<dbReference type="PROSITE" id="PS51455">
    <property type="entry name" value="PIPK"/>
    <property type="match status" value="1"/>
</dbReference>
<comment type="caution">
    <text evidence="9">The sequence shown here is derived from an EMBL/GenBank/DDBJ whole genome shotgun (WGS) entry which is preliminary data.</text>
</comment>
<evidence type="ECO:0000256" key="4">
    <source>
        <dbReference type="ARBA" id="ARBA00022777"/>
    </source>
</evidence>
<evidence type="ECO:0000256" key="3">
    <source>
        <dbReference type="ARBA" id="ARBA00022741"/>
    </source>
</evidence>
<dbReference type="FunFam" id="2.20.110.10:FF:000015">
    <property type="entry name" value="Phosphatidylinositol 4-phosphate 5-kinase"/>
    <property type="match status" value="1"/>
</dbReference>
<dbReference type="GO" id="GO:0016308">
    <property type="term" value="F:1-phosphatidylinositol-4-phosphate 5-kinase activity"/>
    <property type="evidence" value="ECO:0007669"/>
    <property type="project" value="UniProtKB-UniRule"/>
</dbReference>
<keyword evidence="3 6" id="KW-0547">Nucleotide-binding</keyword>
<comment type="catalytic activity">
    <reaction evidence="6">
        <text>a 1,2-diacyl-sn-glycero-3-phospho-(1D-myo-inositol 4-phosphate) + ATP = a 1,2-diacyl-sn-glycero-3-phospho-(1D-myo-inositol-4,5-bisphosphate) + ADP + H(+)</text>
        <dbReference type="Rhea" id="RHEA:14425"/>
        <dbReference type="ChEBI" id="CHEBI:15378"/>
        <dbReference type="ChEBI" id="CHEBI:30616"/>
        <dbReference type="ChEBI" id="CHEBI:58178"/>
        <dbReference type="ChEBI" id="CHEBI:58456"/>
        <dbReference type="ChEBI" id="CHEBI:456216"/>
        <dbReference type="EC" id="2.7.1.68"/>
    </reaction>
</comment>
<dbReference type="Pfam" id="PF01504">
    <property type="entry name" value="PIP5K"/>
    <property type="match status" value="1"/>
</dbReference>
<dbReference type="SUPFAM" id="SSF82185">
    <property type="entry name" value="Histone H3 K4-specific methyltransferase SET7/9 N-terminal domain"/>
    <property type="match status" value="2"/>
</dbReference>
<dbReference type="InterPro" id="IPR002498">
    <property type="entry name" value="PInositol-4-P-4/5-kinase_core"/>
</dbReference>
<evidence type="ECO:0000259" key="8">
    <source>
        <dbReference type="PROSITE" id="PS51455"/>
    </source>
</evidence>
<dbReference type="Proteomes" id="UP001168098">
    <property type="component" value="Unassembled WGS sequence"/>
</dbReference>
<dbReference type="Gene3D" id="3.30.810.10">
    <property type="entry name" value="2-Layer Sandwich"/>
    <property type="match status" value="1"/>
</dbReference>
<dbReference type="SUPFAM" id="SSF56104">
    <property type="entry name" value="SAICAR synthase-like"/>
    <property type="match status" value="1"/>
</dbReference>
<dbReference type="SMART" id="SM00698">
    <property type="entry name" value="MORN"/>
    <property type="match status" value="7"/>
</dbReference>
<dbReference type="InterPro" id="IPR027483">
    <property type="entry name" value="PInositol-4-P-4/5-kinase_C_sf"/>
</dbReference>
<proteinExistence type="predicted"/>
<dbReference type="Gene3D" id="2.20.110.10">
    <property type="entry name" value="Histone H3 K4-specific methyltransferase SET7/9 N-terminal domain"/>
    <property type="match status" value="4"/>
</dbReference>
<reference evidence="9 10" key="1">
    <citation type="journal article" date="2023" name="BMC Biotechnol.">
        <title>Vitis rotundifolia cv Carlos genome sequencing.</title>
        <authorList>
            <person name="Huff M."/>
            <person name="Hulse-Kemp A."/>
            <person name="Scheffler B."/>
            <person name="Youngblood R."/>
            <person name="Simpson S."/>
            <person name="Babiker E."/>
            <person name="Staton M."/>
        </authorList>
    </citation>
    <scope>NUCLEOTIDE SEQUENCE [LARGE SCALE GENOMIC DNA]</scope>
    <source>
        <tissue evidence="9">Leaf</tissue>
    </source>
</reference>
<feature type="domain" description="PIPK" evidence="8">
    <location>
        <begin position="380"/>
        <end position="771"/>
    </location>
</feature>
<keyword evidence="5 6" id="KW-0067">ATP-binding</keyword>
<dbReference type="InterPro" id="IPR027484">
    <property type="entry name" value="PInositol-4-P-5-kinase_N"/>
</dbReference>
<dbReference type="EC" id="2.7.1.68" evidence="6"/>
<dbReference type="AlphaFoldDB" id="A0AA38ZAC4"/>
<dbReference type="Pfam" id="PF02493">
    <property type="entry name" value="MORN"/>
    <property type="match status" value="7"/>
</dbReference>
<evidence type="ECO:0000256" key="1">
    <source>
        <dbReference type="ARBA" id="ARBA00022679"/>
    </source>
</evidence>
<gene>
    <name evidence="9" type="ORF">PVL29_017396</name>
</gene>
<dbReference type="InterPro" id="IPR017163">
    <property type="entry name" value="PIno-4-P-5_kinase_pln"/>
</dbReference>
<feature type="compositionally biased region" description="Polar residues" evidence="7">
    <location>
        <begin position="646"/>
        <end position="656"/>
    </location>
</feature>
<evidence type="ECO:0000313" key="9">
    <source>
        <dbReference type="EMBL" id="KAJ9685350.1"/>
    </source>
</evidence>
<sequence>MSKEQSGIVKAWEATVRKSQAAARRRAHSIFATMSVAHADDDDSVSGHASGEVYHAEKVLSNGDFYTGQWSDNLPHGHGKYLWTDGCMYVGEWVRGKTNGKGRFSWPSGATYEGEFKAGYMDGKGTYTGASGDTYKGSWVMNLKHGEGTKSYANGDYYDGNWRRGFQEGQGRYQWKNGNHYIGQWRNGMISGNGTMIWANGNRYDGVWEDGLPKGNGTFRWADGSFYVGMWSKDPKEQTGTYYPSGSPTGHMEWDPQELFSVELNDCKINPGENVSILPLQKMLNWPGLDGEFLQKQPIWKPNKGNDGSVRPRRMSVDGRVNYHSWEGDGDVSFDIVDGNSLMGRDVDEGLGSLQLEDPDLTENRQQQIRLQPMKRQGETISKGHKNYELMLNLQLGIRHSVGRPAPSTSLDLKSSAFDPREKVWTKFPPEGSKHTPPHQSSDFRWKDYCPLVFRTLRKLFKVDPADYMISICGNDALRELSSPGKSGSFFYLTNDDRYMIKTMKKSEVKVLLRMLPAYYNHVRAFENTLVTKFYGLHCVKLTGAAQKKVRFVIMGNLFCSEYAIHRRFDLKGSSHGRTTDKPEAEIDATTTLKDLDLNFIFRLQKAWFQEFCKQVDRDCDLLEQERIMDYSLLVGLHFREAPGTRTPSGIRTPTGNGDPDSDGAAPRLSGVDMDKLLLDRRSSIRLGISMPARVEKTVRIGDETQLIGEPTGEFYEVVLFFGIIDILQDYDISKKLEHAYKSFQFDPTSISAVDPKQYSKRFRDFIFRAFTEDT</sequence>
<organism evidence="9 10">
    <name type="scientific">Vitis rotundifolia</name>
    <name type="common">Muscadine grape</name>
    <dbReference type="NCBI Taxonomy" id="103349"/>
    <lineage>
        <taxon>Eukaryota</taxon>
        <taxon>Viridiplantae</taxon>
        <taxon>Streptophyta</taxon>
        <taxon>Embryophyta</taxon>
        <taxon>Tracheophyta</taxon>
        <taxon>Spermatophyta</taxon>
        <taxon>Magnoliopsida</taxon>
        <taxon>eudicotyledons</taxon>
        <taxon>Gunneridae</taxon>
        <taxon>Pentapetalae</taxon>
        <taxon>rosids</taxon>
        <taxon>Vitales</taxon>
        <taxon>Vitaceae</taxon>
        <taxon>Viteae</taxon>
        <taxon>Vitis</taxon>
    </lineage>
</organism>
<dbReference type="FunFam" id="3.30.800.10:FF:000003">
    <property type="entry name" value="Phosphatidylinositol 4-phosphate 5-kinase"/>
    <property type="match status" value="1"/>
</dbReference>
<keyword evidence="2" id="KW-0677">Repeat</keyword>
<evidence type="ECO:0000256" key="6">
    <source>
        <dbReference type="PIRNR" id="PIRNR037274"/>
    </source>
</evidence>
<keyword evidence="4 6" id="KW-0418">Kinase</keyword>
<evidence type="ECO:0000256" key="7">
    <source>
        <dbReference type="SAM" id="MobiDB-lite"/>
    </source>
</evidence>
<feature type="region of interest" description="Disordered" evidence="7">
    <location>
        <begin position="644"/>
        <end position="669"/>
    </location>
</feature>